<dbReference type="HOGENOM" id="CLU_423051_0_0_1"/>
<dbReference type="EMBL" id="CM000625">
    <property type="protein sequence ID" value="EEC44089.1"/>
    <property type="molecule type" value="Genomic_DNA"/>
</dbReference>
<dbReference type="eggNOG" id="ENOG502RJQ9">
    <property type="taxonomic scope" value="Eukaryota"/>
</dbReference>
<reference evidence="3" key="2">
    <citation type="submission" date="2008-08" db="EMBL/GenBank/DDBJ databases">
        <authorList>
            <consortium name="Diatom Consortium"/>
            <person name="Grigoriev I."/>
            <person name="Grimwood J."/>
            <person name="Kuo A."/>
            <person name="Otillar R.P."/>
            <person name="Salamov A."/>
            <person name="Detter J.C."/>
            <person name="Lindquist E."/>
            <person name="Shapiro H."/>
            <person name="Lucas S."/>
            <person name="Glavina del Rio T."/>
            <person name="Pitluck S."/>
            <person name="Rokhsar D."/>
            <person name="Bowler C."/>
        </authorList>
    </citation>
    <scope>GENOME REANNOTATION</scope>
    <source>
        <strain evidence="3">CCAP 1055/1</strain>
    </source>
</reference>
<organism evidence="2 3">
    <name type="scientific">Phaeodactylum tricornutum (strain CCAP 1055/1)</name>
    <dbReference type="NCBI Taxonomy" id="556484"/>
    <lineage>
        <taxon>Eukaryota</taxon>
        <taxon>Sar</taxon>
        <taxon>Stramenopiles</taxon>
        <taxon>Ochrophyta</taxon>
        <taxon>Bacillariophyta</taxon>
        <taxon>Bacillariophyceae</taxon>
        <taxon>Bacillariophycidae</taxon>
        <taxon>Naviculales</taxon>
        <taxon>Phaeodactylaceae</taxon>
        <taxon>Phaeodactylum</taxon>
    </lineage>
</organism>
<dbReference type="GeneID" id="7198141"/>
<dbReference type="AlphaFoldDB" id="B7GBB7"/>
<evidence type="ECO:0000313" key="3">
    <source>
        <dbReference type="Proteomes" id="UP000000759"/>
    </source>
</evidence>
<dbReference type="KEGG" id="pti:PHATRDRAFT_49647"/>
<dbReference type="InParanoid" id="B7GBB7"/>
<proteinExistence type="predicted"/>
<sequence length="639" mass="68539">MADEDLFASLGGSLMRDLLADLQVDEGGDDAGWLSLEQLEQELANLDDTPSFLPMVPETGPVTTTAAGLVVTQQQKTLATTAAWGSSSLPSTQSSSPTTNPAQDAWSLSLEKFTASALEADFLQADSARKQQRQKEQPPSAAGPPPGLDFSQAEEYNVTETASIVRPPGLASDNNQRMLQEAATRLTEASTARPPIPARAPPSTPHNSISFARMERPGPVTPQNSISITPTPPPSAMPTPIVTKNLQRSEQAGPVSPMMPPGTSHQQVPLMASPTPPFGPPVQVPIAVPLPQSGPAWQTPPPPPTLVRPGMHPTATAPVLYCNPHPQAPPIPAAQLSSKYMSARDISYVVHGILRPVLAAGVAESDYDIQYLLRRGGAGTNVQTPSKADPVDGKSQDRQEKTSEWSKKQHVLGHVAKTNVARPRALIAQPVKTDEEEAGKENMEHKARAALWKARIYCDQAHLAFMQVVEIWKAATPGGVPPSLQPHLIKLMKCLGITHNEAYEADPKSLQLLLKLTKGRVLLSRVLEQALLPSKAVFALLPVTLTILYESKPDETDDRLFAALARVVQTVPALPLSGSILPSIKAAQTHNPAALSTTCRIQAVHALLQRGNQAASEDPSRQDEWKQAENDFMESMSGL</sequence>
<dbReference type="STRING" id="556484.B7GBB7"/>
<dbReference type="RefSeq" id="XP_002184340.1">
    <property type="nucleotide sequence ID" value="XM_002184304.1"/>
</dbReference>
<accession>B7GBB7</accession>
<feature type="region of interest" description="Disordered" evidence="1">
    <location>
        <begin position="612"/>
        <end position="639"/>
    </location>
</feature>
<feature type="region of interest" description="Disordered" evidence="1">
    <location>
        <begin position="127"/>
        <end position="151"/>
    </location>
</feature>
<evidence type="ECO:0000256" key="1">
    <source>
        <dbReference type="SAM" id="MobiDB-lite"/>
    </source>
</evidence>
<protein>
    <submittedName>
        <fullName evidence="2">Uncharacterized protein</fullName>
    </submittedName>
</protein>
<keyword evidence="3" id="KW-1185">Reference proteome</keyword>
<dbReference type="OrthoDB" id="48703at2759"/>
<feature type="compositionally biased region" description="Basic and acidic residues" evidence="1">
    <location>
        <begin position="127"/>
        <end position="136"/>
    </location>
</feature>
<feature type="compositionally biased region" description="Low complexity" evidence="1">
    <location>
        <begin position="82"/>
        <end position="101"/>
    </location>
</feature>
<dbReference type="Proteomes" id="UP000000759">
    <property type="component" value="Chromosome 23"/>
</dbReference>
<feature type="compositionally biased region" description="Basic and acidic residues" evidence="1">
    <location>
        <begin position="618"/>
        <end position="629"/>
    </location>
</feature>
<dbReference type="PaxDb" id="2850-Phatr49647"/>
<feature type="region of interest" description="Disordered" evidence="1">
    <location>
        <begin position="378"/>
        <end position="408"/>
    </location>
</feature>
<feature type="region of interest" description="Disordered" evidence="1">
    <location>
        <begin position="82"/>
        <end position="103"/>
    </location>
</feature>
<evidence type="ECO:0000313" key="2">
    <source>
        <dbReference type="EMBL" id="EEC44089.1"/>
    </source>
</evidence>
<feature type="compositionally biased region" description="Basic and acidic residues" evidence="1">
    <location>
        <begin position="389"/>
        <end position="407"/>
    </location>
</feature>
<gene>
    <name evidence="2" type="ORF">PHATRDRAFT_49647</name>
</gene>
<reference evidence="2 3" key="1">
    <citation type="journal article" date="2008" name="Nature">
        <title>The Phaeodactylum genome reveals the evolutionary history of diatom genomes.</title>
        <authorList>
            <person name="Bowler C."/>
            <person name="Allen A.E."/>
            <person name="Badger J.H."/>
            <person name="Grimwood J."/>
            <person name="Jabbari K."/>
            <person name="Kuo A."/>
            <person name="Maheswari U."/>
            <person name="Martens C."/>
            <person name="Maumus F."/>
            <person name="Otillar R.P."/>
            <person name="Rayko E."/>
            <person name="Salamov A."/>
            <person name="Vandepoele K."/>
            <person name="Beszteri B."/>
            <person name="Gruber A."/>
            <person name="Heijde M."/>
            <person name="Katinka M."/>
            <person name="Mock T."/>
            <person name="Valentin K."/>
            <person name="Verret F."/>
            <person name="Berges J.A."/>
            <person name="Brownlee C."/>
            <person name="Cadoret J.P."/>
            <person name="Chiovitti A."/>
            <person name="Choi C.J."/>
            <person name="Coesel S."/>
            <person name="De Martino A."/>
            <person name="Detter J.C."/>
            <person name="Durkin C."/>
            <person name="Falciatore A."/>
            <person name="Fournet J."/>
            <person name="Haruta M."/>
            <person name="Huysman M.J."/>
            <person name="Jenkins B.D."/>
            <person name="Jiroutova K."/>
            <person name="Jorgensen R.E."/>
            <person name="Joubert Y."/>
            <person name="Kaplan A."/>
            <person name="Kroger N."/>
            <person name="Kroth P.G."/>
            <person name="La Roche J."/>
            <person name="Lindquist E."/>
            <person name="Lommer M."/>
            <person name="Martin-Jezequel V."/>
            <person name="Lopez P.J."/>
            <person name="Lucas S."/>
            <person name="Mangogna M."/>
            <person name="McGinnis K."/>
            <person name="Medlin L.K."/>
            <person name="Montsant A."/>
            <person name="Oudot-Le Secq M.P."/>
            <person name="Napoli C."/>
            <person name="Obornik M."/>
            <person name="Parker M.S."/>
            <person name="Petit J.L."/>
            <person name="Porcel B.M."/>
            <person name="Poulsen N."/>
            <person name="Robison M."/>
            <person name="Rychlewski L."/>
            <person name="Rynearson T.A."/>
            <person name="Schmutz J."/>
            <person name="Shapiro H."/>
            <person name="Siaut M."/>
            <person name="Stanley M."/>
            <person name="Sussman M.R."/>
            <person name="Taylor A.R."/>
            <person name="Vardi A."/>
            <person name="von Dassow P."/>
            <person name="Vyverman W."/>
            <person name="Willis A."/>
            <person name="Wyrwicz L.S."/>
            <person name="Rokhsar D.S."/>
            <person name="Weissenbach J."/>
            <person name="Armbrust E.V."/>
            <person name="Green B.R."/>
            <person name="Van de Peer Y."/>
            <person name="Grigoriev I.V."/>
        </authorList>
    </citation>
    <scope>NUCLEOTIDE SEQUENCE [LARGE SCALE GENOMIC DNA]</scope>
    <source>
        <strain evidence="2 3">CCAP 1055/1</strain>
    </source>
</reference>
<name>B7GBB7_PHATC</name>
<feature type="compositionally biased region" description="Pro residues" evidence="1">
    <location>
        <begin position="194"/>
        <end position="204"/>
    </location>
</feature>
<feature type="region of interest" description="Disordered" evidence="1">
    <location>
        <begin position="184"/>
        <end position="241"/>
    </location>
</feature>